<dbReference type="RefSeq" id="WP_170321308.1">
    <property type="nucleotide sequence ID" value="NZ_BAAAHM010000010.1"/>
</dbReference>
<dbReference type="Proteomes" id="UP000377595">
    <property type="component" value="Unassembled WGS sequence"/>
</dbReference>
<dbReference type="EMBL" id="BLAF01000007">
    <property type="protein sequence ID" value="GES18361.1"/>
    <property type="molecule type" value="Genomic_DNA"/>
</dbReference>
<feature type="compositionally biased region" description="Low complexity" evidence="1">
    <location>
        <begin position="101"/>
        <end position="118"/>
    </location>
</feature>
<accession>A0A5M3XFI0</accession>
<reference evidence="2 3" key="1">
    <citation type="submission" date="2019-10" db="EMBL/GenBank/DDBJ databases">
        <title>Whole genome shotgun sequence of Acrocarpospora pleiomorpha NBRC 16267.</title>
        <authorList>
            <person name="Ichikawa N."/>
            <person name="Kimura A."/>
            <person name="Kitahashi Y."/>
            <person name="Komaki H."/>
            <person name="Oguchi A."/>
        </authorList>
    </citation>
    <scope>NUCLEOTIDE SEQUENCE [LARGE SCALE GENOMIC DNA]</scope>
    <source>
        <strain evidence="2 3">NBRC 16267</strain>
    </source>
</reference>
<keyword evidence="3" id="KW-1185">Reference proteome</keyword>
<proteinExistence type="predicted"/>
<organism evidence="2 3">
    <name type="scientific">Acrocarpospora pleiomorpha</name>
    <dbReference type="NCBI Taxonomy" id="90975"/>
    <lineage>
        <taxon>Bacteria</taxon>
        <taxon>Bacillati</taxon>
        <taxon>Actinomycetota</taxon>
        <taxon>Actinomycetes</taxon>
        <taxon>Streptosporangiales</taxon>
        <taxon>Streptosporangiaceae</taxon>
        <taxon>Acrocarpospora</taxon>
    </lineage>
</organism>
<protein>
    <submittedName>
        <fullName evidence="2">Uncharacterized protein</fullName>
    </submittedName>
</protein>
<dbReference type="AlphaFoldDB" id="A0A5M3XFI0"/>
<evidence type="ECO:0000313" key="3">
    <source>
        <dbReference type="Proteomes" id="UP000377595"/>
    </source>
</evidence>
<comment type="caution">
    <text evidence="2">The sequence shown here is derived from an EMBL/GenBank/DDBJ whole genome shotgun (WGS) entry which is preliminary data.</text>
</comment>
<sequence length="663" mass="73301">MPPTATLRGLRKVLDTERDVARRRSSTVEAGDFEATVEAETAYIPPSVPVLTAQARIAGRGDLVIIRTTHLRYEPGEISHIENVLASEVRARTHVVDTRTSETITTSTQSISETTQELETTERNSLDRALQTAATQSTSMSLGVSVSGGFGPIQAGVDINADRSTTTETSMSSAVSYAKTMTESASELLRTEVSQRRTITSTTRVTETNEHRFDNAGGSANIAGVYRWLNKVDQAQLYNYGERLMLEFIVPEPAAQLVYLDQQDTDQGAVPKPAGWFLEIAELTEKNYVAKAARWDVLGVEPPPEEEVFATATFADPAARPFDYPRNTTDKSQPEWGYSSYVGEVGVPNGYAAGDAYVTVTWALESGEYSTEEGQSTQAVQIAIGEKRVTVSDADDGELTVSLDHVLPGPLPIGLSADQRGGLTVVVRVRCERTRAAFEAWRLRTYETIRAGYLAQLSAYENDQRRRQAREAYRSDQPSSVNRRVEQLELKRACQTVLSGQDFDLFGALTFPAGDAPRVNRMELAKEADYIQFFEDVFDWENMVYLFYPYQWAGRERWGTLRARTSTDPTHEAFLRAGAARVMVPVRAGYEHAVGDYFATSEVPKLSPKGWRGRSNPYPPIEELIGDALDRPGMETAVDEPWEIVTPTSLIYLQADAGLNPAP</sequence>
<name>A0A5M3XFI0_9ACTN</name>
<evidence type="ECO:0000313" key="2">
    <source>
        <dbReference type="EMBL" id="GES18361.1"/>
    </source>
</evidence>
<feature type="region of interest" description="Disordered" evidence="1">
    <location>
        <begin position="97"/>
        <end position="127"/>
    </location>
</feature>
<gene>
    <name evidence="2" type="ORF">Aple_012560</name>
</gene>
<evidence type="ECO:0000256" key="1">
    <source>
        <dbReference type="SAM" id="MobiDB-lite"/>
    </source>
</evidence>